<reference evidence="1" key="1">
    <citation type="submission" date="2021-08" db="EMBL/GenBank/DDBJ databases">
        <title>The first chromosome-level gecko genome reveals the dynamic sex chromosomes of Neotropical dwarf geckos (Sphaerodactylidae: Sphaerodactylus).</title>
        <authorList>
            <person name="Pinto B.J."/>
            <person name="Keating S.E."/>
            <person name="Gamble T."/>
        </authorList>
    </citation>
    <scope>NUCLEOTIDE SEQUENCE</scope>
    <source>
        <strain evidence="1">TG3544</strain>
    </source>
</reference>
<evidence type="ECO:0000313" key="2">
    <source>
        <dbReference type="Proteomes" id="UP000827872"/>
    </source>
</evidence>
<dbReference type="Proteomes" id="UP000827872">
    <property type="component" value="Linkage Group LG09"/>
</dbReference>
<name>A0ACB8FD65_9SAUR</name>
<accession>A0ACB8FD65</accession>
<gene>
    <name evidence="1" type="primary">NETO1_1</name>
    <name evidence="1" type="ORF">K3G42_013678</name>
</gene>
<keyword evidence="2" id="KW-1185">Reference proteome</keyword>
<dbReference type="EMBL" id="CM037622">
    <property type="protein sequence ID" value="KAH8003171.1"/>
    <property type="molecule type" value="Genomic_DNA"/>
</dbReference>
<comment type="caution">
    <text evidence="1">The sequence shown here is derived from an EMBL/GenBank/DDBJ whole genome shotgun (WGS) entry which is preliminary data.</text>
</comment>
<evidence type="ECO:0000313" key="1">
    <source>
        <dbReference type="EMBL" id="KAH8003171.1"/>
    </source>
</evidence>
<organism evidence="1 2">
    <name type="scientific">Sphaerodactylus townsendi</name>
    <dbReference type="NCBI Taxonomy" id="933632"/>
    <lineage>
        <taxon>Eukaryota</taxon>
        <taxon>Metazoa</taxon>
        <taxon>Chordata</taxon>
        <taxon>Craniata</taxon>
        <taxon>Vertebrata</taxon>
        <taxon>Euteleostomi</taxon>
        <taxon>Lepidosauria</taxon>
        <taxon>Squamata</taxon>
        <taxon>Bifurcata</taxon>
        <taxon>Gekkota</taxon>
        <taxon>Sphaerodactylidae</taxon>
        <taxon>Sphaerodactylus</taxon>
    </lineage>
</organism>
<proteinExistence type="predicted"/>
<sequence length="81" mass="8875">MPTCISLSFNPDFKDLGVLKPLPVCEFEMGGSEGIVESVQIGKEGKASETEAVDCKWYIRAPPRSKVSPVPFSDLGFNLRK</sequence>
<protein>
    <submittedName>
        <fullName evidence="1">Neuropilin and tolloid-like protein 1</fullName>
    </submittedName>
</protein>